<dbReference type="InterPro" id="IPR020816">
    <property type="entry name" value="Histone-like_DNA-bd_CS"/>
</dbReference>
<dbReference type="CDD" id="cd13836">
    <property type="entry name" value="IHF_B"/>
    <property type="match status" value="1"/>
</dbReference>
<dbReference type="SMART" id="SM00411">
    <property type="entry name" value="BHL"/>
    <property type="match status" value="1"/>
</dbReference>
<dbReference type="PROSITE" id="PS00045">
    <property type="entry name" value="HISTONE_LIKE"/>
    <property type="match status" value="1"/>
</dbReference>
<dbReference type="PRINTS" id="PR01727">
    <property type="entry name" value="DNABINDINGHU"/>
</dbReference>
<comment type="similarity">
    <text evidence="1 3">Belongs to the bacterial histone-like protein family.</text>
</comment>
<dbReference type="GO" id="GO:0005829">
    <property type="term" value="C:cytosol"/>
    <property type="evidence" value="ECO:0007669"/>
    <property type="project" value="TreeGrafter"/>
</dbReference>
<evidence type="ECO:0000313" key="5">
    <source>
        <dbReference type="EMBL" id="MBD3871207.1"/>
    </source>
</evidence>
<evidence type="ECO:0000313" key="6">
    <source>
        <dbReference type="Proteomes" id="UP000598633"/>
    </source>
</evidence>
<sequence length="92" mass="10516">MTKADLVETVADAADVPRKQADEVVQVILESIITALRRNEKVELRGFGSFRIRQRGERTGRNPKTGEQVHVPPKKIPYFKPGKHLREELLQQ</sequence>
<dbReference type="Proteomes" id="UP000598633">
    <property type="component" value="Unassembled WGS sequence"/>
</dbReference>
<dbReference type="PANTHER" id="PTHR33175:SF5">
    <property type="entry name" value="INTEGRATION HOST FACTOR SUBUNIT BETA"/>
    <property type="match status" value="1"/>
</dbReference>
<dbReference type="EMBL" id="JACXWA010000121">
    <property type="protein sequence ID" value="MBD3871207.1"/>
    <property type="molecule type" value="Genomic_DNA"/>
</dbReference>
<organism evidence="5 6">
    <name type="scientific">Candidatus Sulfomarinibacter kjeldsenii</name>
    <dbReference type="NCBI Taxonomy" id="2885994"/>
    <lineage>
        <taxon>Bacteria</taxon>
        <taxon>Pseudomonadati</taxon>
        <taxon>Acidobacteriota</taxon>
        <taxon>Thermoanaerobaculia</taxon>
        <taxon>Thermoanaerobaculales</taxon>
        <taxon>Candidatus Sulfomarinibacteraceae</taxon>
        <taxon>Candidatus Sulfomarinibacter</taxon>
    </lineage>
</organism>
<dbReference type="AlphaFoldDB" id="A0A8J6Y6G2"/>
<protein>
    <submittedName>
        <fullName evidence="5">Integration host factor subunit beta</fullName>
    </submittedName>
</protein>
<gene>
    <name evidence="5" type="ORF">IFJ97_07610</name>
</gene>
<evidence type="ECO:0000256" key="3">
    <source>
        <dbReference type="RuleBase" id="RU003939"/>
    </source>
</evidence>
<evidence type="ECO:0000256" key="2">
    <source>
        <dbReference type="ARBA" id="ARBA00023125"/>
    </source>
</evidence>
<dbReference type="PANTHER" id="PTHR33175">
    <property type="entry name" value="DNA-BINDING PROTEIN HU"/>
    <property type="match status" value="1"/>
</dbReference>
<proteinExistence type="inferred from homology"/>
<evidence type="ECO:0000256" key="1">
    <source>
        <dbReference type="ARBA" id="ARBA00010529"/>
    </source>
</evidence>
<feature type="region of interest" description="Disordered" evidence="4">
    <location>
        <begin position="54"/>
        <end position="77"/>
    </location>
</feature>
<dbReference type="InterPro" id="IPR000119">
    <property type="entry name" value="Hist_DNA-bd"/>
</dbReference>
<comment type="caution">
    <text evidence="5">The sequence shown here is derived from an EMBL/GenBank/DDBJ whole genome shotgun (WGS) entry which is preliminary data.</text>
</comment>
<dbReference type="GO" id="GO:0003677">
    <property type="term" value="F:DNA binding"/>
    <property type="evidence" value="ECO:0007669"/>
    <property type="project" value="UniProtKB-KW"/>
</dbReference>
<dbReference type="Pfam" id="PF00216">
    <property type="entry name" value="Bac_DNA_binding"/>
    <property type="match status" value="1"/>
</dbReference>
<reference evidence="5 6" key="1">
    <citation type="submission" date="2020-08" db="EMBL/GenBank/DDBJ databases">
        <title>Acidobacteriota in marine sediments use diverse sulfur dissimilation pathways.</title>
        <authorList>
            <person name="Wasmund K."/>
        </authorList>
    </citation>
    <scope>NUCLEOTIDE SEQUENCE [LARGE SCALE GENOMIC DNA]</scope>
    <source>
        <strain evidence="5">MAG AM3-A</strain>
    </source>
</reference>
<dbReference type="InterPro" id="IPR010992">
    <property type="entry name" value="IHF-like_DNA-bd_dom_sf"/>
</dbReference>
<evidence type="ECO:0000256" key="4">
    <source>
        <dbReference type="SAM" id="MobiDB-lite"/>
    </source>
</evidence>
<accession>A0A8J6Y6G2</accession>
<dbReference type="GO" id="GO:0030527">
    <property type="term" value="F:structural constituent of chromatin"/>
    <property type="evidence" value="ECO:0007669"/>
    <property type="project" value="InterPro"/>
</dbReference>
<dbReference type="SUPFAM" id="SSF47729">
    <property type="entry name" value="IHF-like DNA-binding proteins"/>
    <property type="match status" value="1"/>
</dbReference>
<keyword evidence="2" id="KW-0238">DNA-binding</keyword>
<dbReference type="Gene3D" id="4.10.520.10">
    <property type="entry name" value="IHF-like DNA-binding proteins"/>
    <property type="match status" value="1"/>
</dbReference>
<name>A0A8J6Y6G2_9BACT</name>